<feature type="domain" description="CT398-like coiled coil hairpin" evidence="1">
    <location>
        <begin position="14"/>
        <end position="194"/>
    </location>
</feature>
<dbReference type="InterPro" id="IPR056003">
    <property type="entry name" value="CT398_CC_hairpin"/>
</dbReference>
<dbReference type="EMBL" id="CP115965">
    <property type="protein sequence ID" value="WZW97779.1"/>
    <property type="molecule type" value="Genomic_DNA"/>
</dbReference>
<proteinExistence type="predicted"/>
<evidence type="ECO:0000313" key="3">
    <source>
        <dbReference type="Proteomes" id="UP001434337"/>
    </source>
</evidence>
<reference evidence="2 3" key="1">
    <citation type="journal article" date="2023" name="Environ Microbiome">
        <title>A coral-associated actinobacterium mitigates coral bleaching under heat stress.</title>
        <authorList>
            <person name="Li J."/>
            <person name="Zou Y."/>
            <person name="Li Q."/>
            <person name="Zhang J."/>
            <person name="Bourne D.G."/>
            <person name="Lyu Y."/>
            <person name="Liu C."/>
            <person name="Zhang S."/>
        </authorList>
    </citation>
    <scope>NUCLEOTIDE SEQUENCE [LARGE SCALE GENOMIC DNA]</scope>
    <source>
        <strain evidence="2 3">SCSIO 13291</strain>
    </source>
</reference>
<evidence type="ECO:0000313" key="2">
    <source>
        <dbReference type="EMBL" id="WZW97779.1"/>
    </source>
</evidence>
<dbReference type="RefSeq" id="WP_232548493.1">
    <property type="nucleotide sequence ID" value="NZ_CP115965.1"/>
</dbReference>
<organism evidence="2 3">
    <name type="scientific">Propioniciclava soli</name>
    <dbReference type="NCBI Taxonomy" id="2775081"/>
    <lineage>
        <taxon>Bacteria</taxon>
        <taxon>Bacillati</taxon>
        <taxon>Actinomycetota</taxon>
        <taxon>Actinomycetes</taxon>
        <taxon>Propionibacteriales</taxon>
        <taxon>Propionibacteriaceae</taxon>
        <taxon>Propioniciclava</taxon>
    </lineage>
</organism>
<gene>
    <name evidence="2" type="ORF">PCC79_12865</name>
</gene>
<dbReference type="Pfam" id="PF24481">
    <property type="entry name" value="CT398_CC"/>
    <property type="match status" value="1"/>
</dbReference>
<keyword evidence="3" id="KW-1185">Reference proteome</keyword>
<sequence>MKAAPELQRRLLDLQAVDTALAQVEHRRRTLPETATAQQLHARRSALAEKVVEADTRVADLSAEATKAENDIVPVRERRERNQQRVDAGQVGDPKALSAMVDEIAHLGRRIGDLEDRQLEAMEALDEAVAARDRIAGDKTAVEQELRGVLEARKAALAELDAEASGHTAERDALAATLPADLLALYGRIAEKSGGVGAALLQRGRCRGCQLEATSADMVRYRGAPADEVLRCEECNRILVRTAESGL</sequence>
<protein>
    <submittedName>
        <fullName evidence="2">C4-type zinc ribbon domain-containing protein</fullName>
    </submittedName>
</protein>
<accession>A0ABZ3C4S8</accession>
<evidence type="ECO:0000259" key="1">
    <source>
        <dbReference type="Pfam" id="PF24481"/>
    </source>
</evidence>
<dbReference type="Gene3D" id="1.10.287.1490">
    <property type="match status" value="1"/>
</dbReference>
<dbReference type="Proteomes" id="UP001434337">
    <property type="component" value="Chromosome"/>
</dbReference>
<name>A0ABZ3C4S8_9ACTN</name>